<accession>U4KP99</accession>
<dbReference type="RefSeq" id="WP_030005011.1">
    <property type="nucleotide sequence ID" value="NC_022549.1"/>
</dbReference>
<dbReference type="OrthoDB" id="384721at2"/>
<dbReference type="KEGG" id="abra:BN85311300"/>
<evidence type="ECO:0000259" key="1">
    <source>
        <dbReference type="PROSITE" id="PS51704"/>
    </source>
</evidence>
<dbReference type="InterPro" id="IPR030395">
    <property type="entry name" value="GP_PDE_dom"/>
</dbReference>
<evidence type="ECO:0000313" key="2">
    <source>
        <dbReference type="EMBL" id="CCV66151.1"/>
    </source>
</evidence>
<sequence>MKHGLMNKLIAHRGGKYIGLENTKEAFQGAINLGYYGIELDIQPTKDGRLVVFHDLNIKRLANVDMNIIDCEWDYLKTVLLTKVEVDQQTYHGHIMLFKDFLNLIKNTQCRAFIEMKETFSTFYVHQMFEIIESSGIDKNQIIIIANLASISILIEIRKINQDIKLQFVAKTDYRNYLDDCIKYQIDLDISKSIYLENKEEFIDNIKRFHENGLEVNCWVVDDTALLKELEEIGVDYITTDSVNYPPLNRSGGFLSKPAYPPVTQ</sequence>
<dbReference type="GO" id="GO:0006629">
    <property type="term" value="P:lipid metabolic process"/>
    <property type="evidence" value="ECO:0007669"/>
    <property type="project" value="InterPro"/>
</dbReference>
<gene>
    <name evidence="2" type="ORF">BN85311300</name>
</gene>
<feature type="domain" description="GP-PDE" evidence="1">
    <location>
        <begin position="7"/>
        <end position="250"/>
    </location>
</feature>
<evidence type="ECO:0000313" key="3">
    <source>
        <dbReference type="Proteomes" id="UP000032737"/>
    </source>
</evidence>
<dbReference type="HOGENOM" id="CLU_030006_3_5_14"/>
<organism evidence="2 3">
    <name type="scientific">Acholeplasma brassicae</name>
    <dbReference type="NCBI Taxonomy" id="61635"/>
    <lineage>
        <taxon>Bacteria</taxon>
        <taxon>Bacillati</taxon>
        <taxon>Mycoplasmatota</taxon>
        <taxon>Mollicutes</taxon>
        <taxon>Acholeplasmatales</taxon>
        <taxon>Acholeplasmataceae</taxon>
        <taxon>Acholeplasma</taxon>
    </lineage>
</organism>
<dbReference type="PANTHER" id="PTHR46211">
    <property type="entry name" value="GLYCEROPHOSPHORYL DIESTER PHOSPHODIESTERASE"/>
    <property type="match status" value="1"/>
</dbReference>
<dbReference type="PROSITE" id="PS51704">
    <property type="entry name" value="GP_PDE"/>
    <property type="match status" value="1"/>
</dbReference>
<reference evidence="2 3" key="1">
    <citation type="journal article" date="2013" name="J. Mol. Microbiol. Biotechnol.">
        <title>Analysis of the Complete Genomes of Acholeplasma brassicae , A. palmae and A. laidlawii and Their Comparison to the Obligate Parasites from ' Candidatus Phytoplasma'.</title>
        <authorList>
            <person name="Kube M."/>
            <person name="Siewert C."/>
            <person name="Migdoll A.M."/>
            <person name="Duduk B."/>
            <person name="Holz S."/>
            <person name="Rabus R."/>
            <person name="Seemuller E."/>
            <person name="Mitrovic J."/>
            <person name="Muller I."/>
            <person name="Buttner C."/>
            <person name="Reinhardt R."/>
        </authorList>
    </citation>
    <scope>NUCLEOTIDE SEQUENCE [LARGE SCALE GENOMIC DNA]</scope>
    <source>
        <strain evidence="3">0502</strain>
    </source>
</reference>
<dbReference type="Proteomes" id="UP000032737">
    <property type="component" value="Chromosome"/>
</dbReference>
<dbReference type="AlphaFoldDB" id="U4KP99"/>
<dbReference type="SUPFAM" id="SSF51695">
    <property type="entry name" value="PLC-like phosphodiesterases"/>
    <property type="match status" value="1"/>
</dbReference>
<dbReference type="Pfam" id="PF03009">
    <property type="entry name" value="GDPD"/>
    <property type="match status" value="1"/>
</dbReference>
<dbReference type="Gene3D" id="3.20.20.190">
    <property type="entry name" value="Phosphatidylinositol (PI) phosphodiesterase"/>
    <property type="match status" value="1"/>
</dbReference>
<keyword evidence="3" id="KW-1185">Reference proteome</keyword>
<dbReference type="PANTHER" id="PTHR46211:SF1">
    <property type="entry name" value="GLYCEROPHOSPHODIESTER PHOSPHODIESTERASE, CYTOPLASMIC"/>
    <property type="match status" value="1"/>
</dbReference>
<name>U4KP99_9MOLU</name>
<protein>
    <submittedName>
        <fullName evidence="2">Predicted glycerophosphodiester phosphodiesterase family protein</fullName>
    </submittedName>
</protein>
<dbReference type="EMBL" id="FO681348">
    <property type="protein sequence ID" value="CCV66151.1"/>
    <property type="molecule type" value="Genomic_DNA"/>
</dbReference>
<dbReference type="GO" id="GO:0008081">
    <property type="term" value="F:phosphoric diester hydrolase activity"/>
    <property type="evidence" value="ECO:0007669"/>
    <property type="project" value="InterPro"/>
</dbReference>
<proteinExistence type="predicted"/>
<dbReference type="STRING" id="61635.BN85311300"/>
<dbReference type="InterPro" id="IPR017946">
    <property type="entry name" value="PLC-like_Pdiesterase_TIM-brl"/>
</dbReference>